<feature type="chain" id="PRO_5002265578" description="Phosphatidylinositol-specific phospholipase C X domain-containing protein" evidence="1">
    <location>
        <begin position="23"/>
        <end position="391"/>
    </location>
</feature>
<feature type="signal peptide" evidence="1">
    <location>
        <begin position="1"/>
        <end position="22"/>
    </location>
</feature>
<dbReference type="EMBL" id="KN817555">
    <property type="protein sequence ID" value="KJA21804.1"/>
    <property type="molecule type" value="Genomic_DNA"/>
</dbReference>
<dbReference type="PANTHER" id="PTHR13593">
    <property type="match status" value="1"/>
</dbReference>
<dbReference type="PANTHER" id="PTHR13593:SF116">
    <property type="entry name" value="PLC-LIKE PHOSPHODIESTERASE"/>
    <property type="match status" value="1"/>
</dbReference>
<dbReference type="Gene3D" id="3.20.20.190">
    <property type="entry name" value="Phosphatidylinositol (PI) phosphodiesterase"/>
    <property type="match status" value="1"/>
</dbReference>
<dbReference type="CDD" id="cd08586">
    <property type="entry name" value="PI-PLCc_BcPLC_like"/>
    <property type="match status" value="1"/>
</dbReference>
<organism evidence="2 3">
    <name type="scientific">Hypholoma sublateritium (strain FD-334 SS-4)</name>
    <dbReference type="NCBI Taxonomy" id="945553"/>
    <lineage>
        <taxon>Eukaryota</taxon>
        <taxon>Fungi</taxon>
        <taxon>Dikarya</taxon>
        <taxon>Basidiomycota</taxon>
        <taxon>Agaricomycotina</taxon>
        <taxon>Agaricomycetes</taxon>
        <taxon>Agaricomycetidae</taxon>
        <taxon>Agaricales</taxon>
        <taxon>Agaricineae</taxon>
        <taxon>Strophariaceae</taxon>
        <taxon>Hypholoma</taxon>
    </lineage>
</organism>
<keyword evidence="1" id="KW-0732">Signal</keyword>
<proteinExistence type="predicted"/>
<name>A0A0D2NSH8_HYPSF</name>
<dbReference type="InterPro" id="IPR017946">
    <property type="entry name" value="PLC-like_Pdiesterase_TIM-brl"/>
</dbReference>
<dbReference type="GO" id="GO:0006629">
    <property type="term" value="P:lipid metabolic process"/>
    <property type="evidence" value="ECO:0007669"/>
    <property type="project" value="InterPro"/>
</dbReference>
<dbReference type="OMA" id="GIVMFDF"/>
<dbReference type="SUPFAM" id="SSF51695">
    <property type="entry name" value="PLC-like phosphodiesterases"/>
    <property type="match status" value="1"/>
</dbReference>
<dbReference type="Proteomes" id="UP000054270">
    <property type="component" value="Unassembled WGS sequence"/>
</dbReference>
<accession>A0A0D2NSH8</accession>
<sequence length="391" mass="43093">MSFLKLALFSFAFSLAALPGLAAPQLRTPSQSFLAQQALDDIASRAAPIAGFDTGCSKTVKTCDWMAQFPDSTKLVHMNLPGTHDTSTWNYTDATQAALLRYTGPLPPPEVFRCQEHSILQSLNEGIRVFDLRVAYNPGNDTLGFHHSDALLSPTTRVEDVFFGLYNWLDNHPTEAVLVSINHESGTGTPEDPKMYELLYNILNAPVAQNYWVQVNGTLGTLGEARGKLTLLQRFSYSLLPSDLTKRIGIPLDPQHWTDNAKIIELVYNVEKNQIAFIEDFYDITASLPLGSGTAAYIEAKFEAVTAHLVNATRTDLNPDQLYITFASAAFIDDNPLVTPENFATGNGTALQGMDQRLLPWLQARKGQRFGIIMFDFYDAIPGLVEAAIGL</sequence>
<evidence type="ECO:0000313" key="3">
    <source>
        <dbReference type="Proteomes" id="UP000054270"/>
    </source>
</evidence>
<keyword evidence="3" id="KW-1185">Reference proteome</keyword>
<dbReference type="PROSITE" id="PS50007">
    <property type="entry name" value="PIPLC_X_DOMAIN"/>
    <property type="match status" value="1"/>
</dbReference>
<evidence type="ECO:0008006" key="4">
    <source>
        <dbReference type="Google" id="ProtNLM"/>
    </source>
</evidence>
<dbReference type="InterPro" id="IPR051057">
    <property type="entry name" value="PI-PLC_domain"/>
</dbReference>
<gene>
    <name evidence="2" type="ORF">HYPSUDRAFT_41671</name>
</gene>
<evidence type="ECO:0000313" key="2">
    <source>
        <dbReference type="EMBL" id="KJA21804.1"/>
    </source>
</evidence>
<protein>
    <recommendedName>
        <fullName evidence="4">Phosphatidylinositol-specific phospholipase C X domain-containing protein</fullName>
    </recommendedName>
</protein>
<reference evidence="3" key="1">
    <citation type="submission" date="2014-04" db="EMBL/GenBank/DDBJ databases">
        <title>Evolutionary Origins and Diversification of the Mycorrhizal Mutualists.</title>
        <authorList>
            <consortium name="DOE Joint Genome Institute"/>
            <consortium name="Mycorrhizal Genomics Consortium"/>
            <person name="Kohler A."/>
            <person name="Kuo A."/>
            <person name="Nagy L.G."/>
            <person name="Floudas D."/>
            <person name="Copeland A."/>
            <person name="Barry K.W."/>
            <person name="Cichocki N."/>
            <person name="Veneault-Fourrey C."/>
            <person name="LaButti K."/>
            <person name="Lindquist E.A."/>
            <person name="Lipzen A."/>
            <person name="Lundell T."/>
            <person name="Morin E."/>
            <person name="Murat C."/>
            <person name="Riley R."/>
            <person name="Ohm R."/>
            <person name="Sun H."/>
            <person name="Tunlid A."/>
            <person name="Henrissat B."/>
            <person name="Grigoriev I.V."/>
            <person name="Hibbett D.S."/>
            <person name="Martin F."/>
        </authorList>
    </citation>
    <scope>NUCLEOTIDE SEQUENCE [LARGE SCALE GENOMIC DNA]</scope>
    <source>
        <strain evidence="3">FD-334 SS-4</strain>
    </source>
</reference>
<dbReference type="AlphaFoldDB" id="A0A0D2NSH8"/>
<evidence type="ECO:0000256" key="1">
    <source>
        <dbReference type="SAM" id="SignalP"/>
    </source>
</evidence>
<dbReference type="GO" id="GO:0008081">
    <property type="term" value="F:phosphoric diester hydrolase activity"/>
    <property type="evidence" value="ECO:0007669"/>
    <property type="project" value="InterPro"/>
</dbReference>
<dbReference type="OrthoDB" id="1046782at2759"/>